<dbReference type="InterPro" id="IPR004305">
    <property type="entry name" value="Thiaminase-2/PQQC"/>
</dbReference>
<sequence>MTWSKQAIDAVQPIYHQIMQHPFIVQLADGSLTQTRFNHYLEQDTLYLAEYRSILATIGAKCYNSSHQKQFLHFAMATIEAEQIVHQYFLKKSTSLTYQIMPATALYTGYLYQQLTTQPLAVAVASILPCFYLYQQVGEALQQQQLASNHPYHAWISAYASETFKQDVITVVNIADQLAADSMPDIQAQMTKAFITAAKMEWLFWDGAWQLESWPI</sequence>
<dbReference type="EMBL" id="MEIV01000070">
    <property type="protein sequence ID" value="PIT61102.1"/>
    <property type="molecule type" value="Genomic_DNA"/>
</dbReference>
<evidence type="ECO:0000313" key="3">
    <source>
        <dbReference type="Proteomes" id="UP000231094"/>
    </source>
</evidence>
<dbReference type="Proteomes" id="UP000231094">
    <property type="component" value="Unassembled WGS sequence"/>
</dbReference>
<dbReference type="SUPFAM" id="SSF48613">
    <property type="entry name" value="Heme oxygenase-like"/>
    <property type="match status" value="1"/>
</dbReference>
<dbReference type="CDD" id="cd19365">
    <property type="entry name" value="TenA_C-like"/>
    <property type="match status" value="1"/>
</dbReference>
<dbReference type="InterPro" id="IPR016084">
    <property type="entry name" value="Haem_Oase-like_multi-hlx"/>
</dbReference>
<gene>
    <name evidence="2" type="ORF">BHC47_07400</name>
</gene>
<name>A0A2N9Y260_9NEIS</name>
<organism evidence="2 3">
    <name type="scientific">Snodgrassella alvi</name>
    <dbReference type="NCBI Taxonomy" id="1196083"/>
    <lineage>
        <taxon>Bacteria</taxon>
        <taxon>Pseudomonadati</taxon>
        <taxon>Pseudomonadota</taxon>
        <taxon>Betaproteobacteria</taxon>
        <taxon>Neisseriales</taxon>
        <taxon>Neisseriaceae</taxon>
        <taxon>Snodgrassella</taxon>
    </lineage>
</organism>
<evidence type="ECO:0000313" key="2">
    <source>
        <dbReference type="EMBL" id="PIT61102.1"/>
    </source>
</evidence>
<reference evidence="2 3" key="1">
    <citation type="journal article" date="2017" name="MBio">
        <title>Type VI secretion-mediated competition in the bee gut microbiome.</title>
        <authorList>
            <person name="Steele M.I."/>
            <person name="Kwong W.K."/>
            <person name="Powell J.E."/>
            <person name="Whiteley M."/>
            <person name="Moran N.A."/>
        </authorList>
    </citation>
    <scope>NUCLEOTIDE SEQUENCE [LARGE SCALE GENOMIC DNA]</scope>
    <source>
        <strain evidence="2 3">PEB0171</strain>
    </source>
</reference>
<dbReference type="GO" id="GO:0005829">
    <property type="term" value="C:cytosol"/>
    <property type="evidence" value="ECO:0007669"/>
    <property type="project" value="TreeGrafter"/>
</dbReference>
<dbReference type="Gene3D" id="1.20.910.10">
    <property type="entry name" value="Heme oxygenase-like"/>
    <property type="match status" value="1"/>
</dbReference>
<comment type="caution">
    <text evidence="2">The sequence shown here is derived from an EMBL/GenBank/DDBJ whole genome shotgun (WGS) entry which is preliminary data.</text>
</comment>
<dbReference type="PANTHER" id="PTHR43198:SF2">
    <property type="entry name" value="SI:CH1073-67J19.1-RELATED"/>
    <property type="match status" value="1"/>
</dbReference>
<dbReference type="PANTHER" id="PTHR43198">
    <property type="entry name" value="BIFUNCTIONAL TH2 PROTEIN"/>
    <property type="match status" value="1"/>
</dbReference>
<dbReference type="RefSeq" id="WP_100115864.1">
    <property type="nucleotide sequence ID" value="NZ_MEIV01000070.1"/>
</dbReference>
<evidence type="ECO:0000259" key="1">
    <source>
        <dbReference type="Pfam" id="PF03070"/>
    </source>
</evidence>
<accession>A0A2N9Y260</accession>
<proteinExistence type="predicted"/>
<dbReference type="InterPro" id="IPR050967">
    <property type="entry name" value="Thiamine_Salvage_TenA"/>
</dbReference>
<protein>
    <recommendedName>
        <fullName evidence="1">Thiaminase-2/PQQC domain-containing protein</fullName>
    </recommendedName>
</protein>
<feature type="domain" description="Thiaminase-2/PQQC" evidence="1">
    <location>
        <begin position="9"/>
        <end position="210"/>
    </location>
</feature>
<dbReference type="AlphaFoldDB" id="A0A2N9Y260"/>
<dbReference type="Pfam" id="PF03070">
    <property type="entry name" value="TENA_THI-4"/>
    <property type="match status" value="1"/>
</dbReference>